<dbReference type="Proteomes" id="UP000028837">
    <property type="component" value="Unassembled WGS sequence"/>
</dbReference>
<feature type="compositionally biased region" description="Low complexity" evidence="1">
    <location>
        <begin position="643"/>
        <end position="663"/>
    </location>
</feature>
<evidence type="ECO:0000256" key="1">
    <source>
        <dbReference type="SAM" id="MobiDB-lite"/>
    </source>
</evidence>
<evidence type="ECO:0000313" key="2">
    <source>
        <dbReference type="EMBL" id="KFG30755.1"/>
    </source>
</evidence>
<dbReference type="AlphaFoldDB" id="A0A086JF37"/>
<feature type="compositionally biased region" description="Basic and acidic residues" evidence="1">
    <location>
        <begin position="224"/>
        <end position="243"/>
    </location>
</feature>
<organism evidence="2 3">
    <name type="scientific">Toxoplasma gondii GAB2-2007-GAL-DOM2</name>
    <dbReference type="NCBI Taxonomy" id="1130820"/>
    <lineage>
        <taxon>Eukaryota</taxon>
        <taxon>Sar</taxon>
        <taxon>Alveolata</taxon>
        <taxon>Apicomplexa</taxon>
        <taxon>Conoidasida</taxon>
        <taxon>Coccidia</taxon>
        <taxon>Eucoccidiorida</taxon>
        <taxon>Eimeriorina</taxon>
        <taxon>Sarcocystidae</taxon>
        <taxon>Toxoplasma</taxon>
    </lineage>
</organism>
<feature type="compositionally biased region" description="Low complexity" evidence="1">
    <location>
        <begin position="261"/>
        <end position="279"/>
    </location>
</feature>
<name>A0A086JF37_TOXGO</name>
<feature type="compositionally biased region" description="Polar residues" evidence="1">
    <location>
        <begin position="559"/>
        <end position="570"/>
    </location>
</feature>
<protein>
    <submittedName>
        <fullName evidence="2">Uncharacterized protein</fullName>
    </submittedName>
</protein>
<dbReference type="EMBL" id="AHZU02001593">
    <property type="protein sequence ID" value="KFG30755.1"/>
    <property type="molecule type" value="Genomic_DNA"/>
</dbReference>
<feature type="compositionally biased region" description="Basic and acidic residues" evidence="1">
    <location>
        <begin position="571"/>
        <end position="580"/>
    </location>
</feature>
<feature type="compositionally biased region" description="Basic residues" evidence="1">
    <location>
        <begin position="897"/>
        <end position="906"/>
    </location>
</feature>
<feature type="compositionally biased region" description="Low complexity" evidence="1">
    <location>
        <begin position="97"/>
        <end position="114"/>
    </location>
</feature>
<accession>A0A086JF37</accession>
<reference evidence="2 3" key="1">
    <citation type="submission" date="2014-02" db="EMBL/GenBank/DDBJ databases">
        <authorList>
            <person name="Sibley D."/>
            <person name="Venepally P."/>
            <person name="Karamycheva S."/>
            <person name="Hadjithomas M."/>
            <person name="Khan A."/>
            <person name="Brunk B."/>
            <person name="Roos D."/>
            <person name="Caler E."/>
            <person name="Lorenzi H."/>
        </authorList>
    </citation>
    <scope>NUCLEOTIDE SEQUENCE [LARGE SCALE GENOMIC DNA]</scope>
    <source>
        <strain evidence="2 3">GAB2-2007-GAL-DOM2</strain>
    </source>
</reference>
<feature type="compositionally biased region" description="Basic residues" evidence="1">
    <location>
        <begin position="374"/>
        <end position="386"/>
    </location>
</feature>
<feature type="compositionally biased region" description="Basic and acidic residues" evidence="1">
    <location>
        <begin position="301"/>
        <end position="331"/>
    </location>
</feature>
<evidence type="ECO:0000313" key="3">
    <source>
        <dbReference type="Proteomes" id="UP000028837"/>
    </source>
</evidence>
<feature type="region of interest" description="Disordered" evidence="1">
    <location>
        <begin position="1"/>
        <end position="494"/>
    </location>
</feature>
<proteinExistence type="predicted"/>
<feature type="compositionally biased region" description="Basic and acidic residues" evidence="1">
    <location>
        <begin position="387"/>
        <end position="409"/>
    </location>
</feature>
<feature type="compositionally biased region" description="Polar residues" evidence="1">
    <location>
        <begin position="480"/>
        <end position="494"/>
    </location>
</feature>
<feature type="region of interest" description="Disordered" evidence="1">
    <location>
        <begin position="519"/>
        <end position="761"/>
    </location>
</feature>
<dbReference type="VEuPathDB" id="ToxoDB:TGDOM2_264210"/>
<feature type="region of interest" description="Disordered" evidence="1">
    <location>
        <begin position="877"/>
        <end position="921"/>
    </location>
</feature>
<gene>
    <name evidence="2" type="ORF">TGDOM2_264210</name>
</gene>
<comment type="caution">
    <text evidence="2">The sequence shown here is derived from an EMBL/GenBank/DDBJ whole genome shotgun (WGS) entry which is preliminary data.</text>
</comment>
<dbReference type="OrthoDB" id="10405069at2759"/>
<feature type="compositionally biased region" description="Basic and acidic residues" evidence="1">
    <location>
        <begin position="1080"/>
        <end position="1141"/>
    </location>
</feature>
<feature type="compositionally biased region" description="Low complexity" evidence="1">
    <location>
        <begin position="34"/>
        <end position="43"/>
    </location>
</feature>
<feature type="compositionally biased region" description="Low complexity" evidence="1">
    <location>
        <begin position="452"/>
        <end position="479"/>
    </location>
</feature>
<sequence>MSMEGDRPSGASPDRVAEPGSRQRRLRQPACVDSPSASSATSSVPQPKRERRRRERLPQTRSEAPDSVDLPLPTRSLALVASQDTAAPPLVSPQAVASRRAPQPSSAGPSSVSSSRKRSLSGTENRGKEGDHGEEKTLSIRKRKPLSELALKDSEDPAAARVTPARCPAVGALQRRRKVARRSDRVEMSALRRGRCRRGGLASEHGEGGRAEQQDRTEEEGREDGDKEGDNVEGQESRKRCSGDEGGNTAGEKADDGEDGSPVSSPSSDVPSLLSVPRVTGKESEAVSFSASPCSTGGERMGGRGGREGRGDGPLEQHAARDRELAREDGSSSRARNTRRRKRGETEEEGHDGDTEGLGPPESLEELQSERRTRSMSRRGGRKKRLHETPPEKGRESQGEGDSKAEAKESPQTANALPLACKRGRRGASEGVAAETEGGRGTTEEPVEQETADAASALPASLTLPGMRGSSSSSCQLSSFRQTPSLLPSSCSRPNASSCFFSSDEPFCSPCAGSPVSLYNSPLAGHAPSPTGPPSLGFPSPRALNGDASRRSKGRSVPSVCSQCTPQTSYRRGERSRGPERGSQVAGAYDSPRTLPNDGTGSVPGSRGARPLASRKESLRRHRSPSVYQRKANTSLSRRESESSVLSGSALLSAAAAASSLHQLPPPASPFKGSPRPGVAERKRRKRQRQDDALGAVGPKSEGGEEAEERDANVAAPGEEAAQGSGEADDSDDLGSPCLPYSREEEEEKALFPHPRRQAMKHACSSARSSLSRLSSSSWRGAFSPSAIIGPPDVWGASPCASDSAFFDAGRVSASFSLFPSSPCSASVLWSGPSPTLLGAGSGSYFGPSNSLDSSTSSQVSTSSASSSVVFARPVLVRRGDREDDGNSDGERVPSRNLRKRGRQRHASPSTRASSGGCVFRPPRRVAGVASAFTPQEAGAAAGSGAVTSLGATGLTTPCPRHFPLLPSLSRSGFLLTGTAMQGASNTSAALTSQTASAAGPRNPLSSDNMLLAASWGVSFHRANARACGTIAGSLMGSAASGAAGSAIPQSSPLVRRARRLSEGDARDTGEEDTAGIAGGDRRDREGGVTAKHVDPEEGDGEGQRDGRRSGEAAEPKRKVGGGGKKEWKKGVRADTREKKAANAFVSPKGAREKGRTPTGGRAAGPREMPSTGKENVASWAGVEA</sequence>
<feature type="compositionally biased region" description="Basic and acidic residues" evidence="1">
    <location>
        <begin position="204"/>
        <end position="216"/>
    </location>
</feature>
<feature type="compositionally biased region" description="Basic and acidic residues" evidence="1">
    <location>
        <begin position="125"/>
        <end position="138"/>
    </location>
</feature>
<feature type="region of interest" description="Disordered" evidence="1">
    <location>
        <begin position="1061"/>
        <end position="1185"/>
    </location>
</feature>